<sequence length="464" mass="51695">MNGRALSPSMPTWTPEIARPISRLWKEGKKREIANQSYVSQFGTMSSAETITCRLCRRQFSKYTCPTCNIPYCSLTCFRSPAHAQCSETFYKKEVESDIRAAPDKTREERRRMMEVLKRFEEESAAQDGDELHIEEDEDENDLARRMQNVDLDSTSSDQLWTLLTPAEREKFLKAMRDPQGALAVQLLASAELEAELKQEPWWARPPEPDDSPPAPGRRPEPLQVPPIPDWDAGFWSDGTVAHIQYLRRMVRPPFHLILPCSNFAGSIAYAYATRHHASRRSPLPPPCPPPADDDDDADAARALLGTLTPFLVARNSKEVHPTLENALAGVQSRLPADTVTPHLVALLLRDAATLLRPALIVDASNAHAHTRHENALRALGDMHALFRQPHAPVKHKIVFYAAHIVAGGGGAVWSVVKELELEAAVREKEAEVDSRAGKREWERVRIKEGGEGGAGIVELGTES</sequence>
<name>A0A8H6YWZ7_9AGAR</name>
<comment type="caution">
    <text evidence="4">The sequence shown here is derived from an EMBL/GenBank/DDBJ whole genome shotgun (WGS) entry which is preliminary data.</text>
</comment>
<feature type="region of interest" description="Disordered" evidence="2">
    <location>
        <begin position="199"/>
        <end position="226"/>
    </location>
</feature>
<dbReference type="SUPFAM" id="SSF144232">
    <property type="entry name" value="HIT/MYND zinc finger-like"/>
    <property type="match status" value="1"/>
</dbReference>
<dbReference type="InterPro" id="IPR007529">
    <property type="entry name" value="Znf_HIT"/>
</dbReference>
<dbReference type="Gene3D" id="3.30.60.190">
    <property type="match status" value="1"/>
</dbReference>
<protein>
    <recommendedName>
        <fullName evidence="3">HIT-type domain-containing protein</fullName>
    </recommendedName>
</protein>
<dbReference type="Proteomes" id="UP000623467">
    <property type="component" value="Unassembled WGS sequence"/>
</dbReference>
<dbReference type="PROSITE" id="PS51083">
    <property type="entry name" value="ZF_HIT"/>
    <property type="match status" value="1"/>
</dbReference>
<dbReference type="GO" id="GO:0008270">
    <property type="term" value="F:zinc ion binding"/>
    <property type="evidence" value="ECO:0007669"/>
    <property type="project" value="UniProtKB-UniRule"/>
</dbReference>
<dbReference type="AlphaFoldDB" id="A0A8H6YWZ7"/>
<evidence type="ECO:0000256" key="2">
    <source>
        <dbReference type="SAM" id="MobiDB-lite"/>
    </source>
</evidence>
<dbReference type="CDD" id="cd23024">
    <property type="entry name" value="zf-HIT_ZNHIT2-3"/>
    <property type="match status" value="1"/>
</dbReference>
<evidence type="ECO:0000256" key="1">
    <source>
        <dbReference type="PROSITE-ProRule" id="PRU00453"/>
    </source>
</evidence>
<dbReference type="PANTHER" id="PTHR15555">
    <property type="entry name" value="ZINC FINGER HIT DOMAIN CONTAINING PROTEIN 2 PROTEIN FON -RELATED"/>
    <property type="match status" value="1"/>
</dbReference>
<evidence type="ECO:0000313" key="5">
    <source>
        <dbReference type="Proteomes" id="UP000623467"/>
    </source>
</evidence>
<evidence type="ECO:0000313" key="4">
    <source>
        <dbReference type="EMBL" id="KAF7366457.1"/>
    </source>
</evidence>
<dbReference type="PANTHER" id="PTHR15555:SF0">
    <property type="entry name" value="ZINC FINGER HIT DOMAIN-CONTAINING PROTEIN 2"/>
    <property type="match status" value="1"/>
</dbReference>
<proteinExistence type="predicted"/>
<dbReference type="OrthoDB" id="18412at2759"/>
<keyword evidence="1" id="KW-0863">Zinc-finger</keyword>
<evidence type="ECO:0000259" key="3">
    <source>
        <dbReference type="PROSITE" id="PS51083"/>
    </source>
</evidence>
<accession>A0A8H6YWZ7</accession>
<gene>
    <name evidence="4" type="ORF">MSAN_00902700</name>
</gene>
<dbReference type="Pfam" id="PF04438">
    <property type="entry name" value="zf-HIT"/>
    <property type="match status" value="1"/>
</dbReference>
<keyword evidence="5" id="KW-1185">Reference proteome</keyword>
<feature type="domain" description="HIT-type" evidence="3">
    <location>
        <begin position="53"/>
        <end position="86"/>
    </location>
</feature>
<dbReference type="InterPro" id="IPR039646">
    <property type="entry name" value="ZNHIT2"/>
</dbReference>
<organism evidence="4 5">
    <name type="scientific">Mycena sanguinolenta</name>
    <dbReference type="NCBI Taxonomy" id="230812"/>
    <lineage>
        <taxon>Eukaryota</taxon>
        <taxon>Fungi</taxon>
        <taxon>Dikarya</taxon>
        <taxon>Basidiomycota</taxon>
        <taxon>Agaricomycotina</taxon>
        <taxon>Agaricomycetes</taxon>
        <taxon>Agaricomycetidae</taxon>
        <taxon>Agaricales</taxon>
        <taxon>Marasmiineae</taxon>
        <taxon>Mycenaceae</taxon>
        <taxon>Mycena</taxon>
    </lineage>
</organism>
<feature type="compositionally biased region" description="Pro residues" evidence="2">
    <location>
        <begin position="212"/>
        <end position="226"/>
    </location>
</feature>
<dbReference type="EMBL" id="JACAZH010000006">
    <property type="protein sequence ID" value="KAF7366457.1"/>
    <property type="molecule type" value="Genomic_DNA"/>
</dbReference>
<keyword evidence="1" id="KW-0479">Metal-binding</keyword>
<keyword evidence="1" id="KW-0862">Zinc</keyword>
<reference evidence="4" key="1">
    <citation type="submission" date="2020-05" db="EMBL/GenBank/DDBJ databases">
        <title>Mycena genomes resolve the evolution of fungal bioluminescence.</title>
        <authorList>
            <person name="Tsai I.J."/>
        </authorList>
    </citation>
    <scope>NUCLEOTIDE SEQUENCE</scope>
    <source>
        <strain evidence="4">160909Yilan</strain>
    </source>
</reference>